<dbReference type="AlphaFoldDB" id="X0RZP8"/>
<proteinExistence type="predicted"/>
<accession>X0RZP8</accession>
<gene>
    <name evidence="1" type="ORF">S01H1_10778</name>
</gene>
<sequence length="173" mass="18951">VGTKDMLFYINGAKGNDKFSYGANIKVFYRDLVVITGFGGGVDLGLALKLDYLRIGLAVRDFILSPIVWSNGTKETIIPKISLGIAPVIPLEKINSVIILECDFIKPLDVDGFDMKMGLECAYKNLIFGRAGIHNGNFTIGAGLKYKRFSLDYGLLTHSELKNSHKISAGFTL</sequence>
<comment type="caution">
    <text evidence="1">The sequence shown here is derived from an EMBL/GenBank/DDBJ whole genome shotgun (WGS) entry which is preliminary data.</text>
</comment>
<protein>
    <recommendedName>
        <fullName evidence="2">PorV/PorQ family protein</fullName>
    </recommendedName>
</protein>
<evidence type="ECO:0000313" key="1">
    <source>
        <dbReference type="EMBL" id="GAF74263.1"/>
    </source>
</evidence>
<dbReference type="EMBL" id="BARS01005492">
    <property type="protein sequence ID" value="GAF74263.1"/>
    <property type="molecule type" value="Genomic_DNA"/>
</dbReference>
<name>X0RZP8_9ZZZZ</name>
<feature type="non-terminal residue" evidence="1">
    <location>
        <position position="1"/>
    </location>
</feature>
<evidence type="ECO:0008006" key="2">
    <source>
        <dbReference type="Google" id="ProtNLM"/>
    </source>
</evidence>
<reference evidence="1" key="1">
    <citation type="journal article" date="2014" name="Front. Microbiol.">
        <title>High frequency of phylogenetically diverse reductive dehalogenase-homologous genes in deep subseafloor sedimentary metagenomes.</title>
        <authorList>
            <person name="Kawai M."/>
            <person name="Futagami T."/>
            <person name="Toyoda A."/>
            <person name="Takaki Y."/>
            <person name="Nishi S."/>
            <person name="Hori S."/>
            <person name="Arai W."/>
            <person name="Tsubouchi T."/>
            <person name="Morono Y."/>
            <person name="Uchiyama I."/>
            <person name="Ito T."/>
            <person name="Fujiyama A."/>
            <person name="Inagaki F."/>
            <person name="Takami H."/>
        </authorList>
    </citation>
    <scope>NUCLEOTIDE SEQUENCE</scope>
    <source>
        <strain evidence="1">Expedition CK06-06</strain>
    </source>
</reference>
<organism evidence="1">
    <name type="scientific">marine sediment metagenome</name>
    <dbReference type="NCBI Taxonomy" id="412755"/>
    <lineage>
        <taxon>unclassified sequences</taxon>
        <taxon>metagenomes</taxon>
        <taxon>ecological metagenomes</taxon>
    </lineage>
</organism>